<dbReference type="RefSeq" id="WP_277863804.1">
    <property type="nucleotide sequence ID" value="NZ_JARRAG010000002.1"/>
</dbReference>
<gene>
    <name evidence="1" type="ORF">PZE19_27505</name>
</gene>
<dbReference type="EMBL" id="JARRAG010000002">
    <property type="protein sequence ID" value="MDG3007526.1"/>
    <property type="molecule type" value="Genomic_DNA"/>
</dbReference>
<organism evidence="1 2">
    <name type="scientific">Paludisphaera mucosa</name>
    <dbReference type="NCBI Taxonomy" id="3030827"/>
    <lineage>
        <taxon>Bacteria</taxon>
        <taxon>Pseudomonadati</taxon>
        <taxon>Planctomycetota</taxon>
        <taxon>Planctomycetia</taxon>
        <taxon>Isosphaerales</taxon>
        <taxon>Isosphaeraceae</taxon>
        <taxon>Paludisphaera</taxon>
    </lineage>
</organism>
<sequence length="349" mass="39982">MTESNGDVANGGAQTTIVCCIERGRLEPETLLMLETLRKWGGPLGRSRVLAVMPRRDRRLRPETLKALEGLEVEVHDASRYNKMRWFNWYGKVAAALLAEREATTPVVTWLDSDALIFGPLVELGLPHGDDFAARRETLPPCVRDDSGPTVEFWRRACRVVGLDWDEVPWLPADGPSPPQRMYFNAGINAFRRGLGFAETYADCTLRLLRGRIADDSGSFWNSEQMSVTFAMLLRKMKCRELPRAENHMVFDCHIEGPQAAPSIADARLVHYGRSRNPDHWARFMERFRRERPEHYDWLRERGPLLAESGGRDPVHLARKIYRRLYTDVYAKQCRRATADWKAGRADLS</sequence>
<comment type="caution">
    <text evidence="1">The sequence shown here is derived from an EMBL/GenBank/DDBJ whole genome shotgun (WGS) entry which is preliminary data.</text>
</comment>
<dbReference type="InterPro" id="IPR029044">
    <property type="entry name" value="Nucleotide-diphossugar_trans"/>
</dbReference>
<accession>A0ABT6FJ50</accession>
<dbReference type="Proteomes" id="UP001216907">
    <property type="component" value="Unassembled WGS sequence"/>
</dbReference>
<dbReference type="SUPFAM" id="SSF53448">
    <property type="entry name" value="Nucleotide-diphospho-sugar transferases"/>
    <property type="match status" value="1"/>
</dbReference>
<reference evidence="1 2" key="1">
    <citation type="submission" date="2023-03" db="EMBL/GenBank/DDBJ databases">
        <title>Paludisphaera mucosa sp. nov. a novel planctomycete from northern fen.</title>
        <authorList>
            <person name="Ivanova A."/>
        </authorList>
    </citation>
    <scope>NUCLEOTIDE SEQUENCE [LARGE SCALE GENOMIC DNA]</scope>
    <source>
        <strain evidence="1 2">Pla2</strain>
    </source>
</reference>
<evidence type="ECO:0000313" key="1">
    <source>
        <dbReference type="EMBL" id="MDG3007526.1"/>
    </source>
</evidence>
<name>A0ABT6FJ50_9BACT</name>
<proteinExistence type="predicted"/>
<keyword evidence="2" id="KW-1185">Reference proteome</keyword>
<evidence type="ECO:0000313" key="2">
    <source>
        <dbReference type="Proteomes" id="UP001216907"/>
    </source>
</evidence>
<protein>
    <submittedName>
        <fullName evidence="1">Uncharacterized protein</fullName>
    </submittedName>
</protein>